<name>A0A814S7B0_9BILA</name>
<dbReference type="Proteomes" id="UP000663870">
    <property type="component" value="Unassembled WGS sequence"/>
</dbReference>
<dbReference type="EMBL" id="CAJNOH010000889">
    <property type="protein sequence ID" value="CAF1143150.1"/>
    <property type="molecule type" value="Genomic_DNA"/>
</dbReference>
<reference evidence="2" key="1">
    <citation type="submission" date="2021-02" db="EMBL/GenBank/DDBJ databases">
        <authorList>
            <person name="Nowell W R."/>
        </authorList>
    </citation>
    <scope>NUCLEOTIDE SEQUENCE</scope>
</reference>
<evidence type="ECO:0000256" key="1">
    <source>
        <dbReference type="SAM" id="MobiDB-lite"/>
    </source>
</evidence>
<keyword evidence="5" id="KW-1185">Reference proteome</keyword>
<evidence type="ECO:0000313" key="5">
    <source>
        <dbReference type="Proteomes" id="UP000663870"/>
    </source>
</evidence>
<feature type="compositionally biased region" description="Polar residues" evidence="1">
    <location>
        <begin position="135"/>
        <end position="153"/>
    </location>
</feature>
<sequence length="289" mass="32055">QQQQQQQQQQLQQQQLRYATHIASGGKPMIYAQQQQQQQQQRMQYGGDPYMMRQQTPQVPSSSYPYTSNIAPPGYSHGQPMDPNALAAARAGKPMLPQQQQQQIPTRYPLNSYYTHPSPMAYQQQSSMPQPPHRSLSQGPTPSYSMPSTSVPSNGAGGKPTLIDSIESKSEDMIDDPSKQQQQQMFHPLLQNRSRPQTPSFYPNMPPTNSSYYPSQRPMTSTPDYNMVATARGIRPPTTVAYGTLPVQRVRAPIPSQLSSSTSDPTTGINNNPMGLQSTPPPPSSVTPR</sequence>
<feature type="compositionally biased region" description="Polar residues" evidence="1">
    <location>
        <begin position="256"/>
        <end position="277"/>
    </location>
</feature>
<feature type="non-terminal residue" evidence="2">
    <location>
        <position position="289"/>
    </location>
</feature>
<feature type="region of interest" description="Disordered" evidence="1">
    <location>
        <begin position="50"/>
        <end position="163"/>
    </location>
</feature>
<organism evidence="2 4">
    <name type="scientific">Rotaria sordida</name>
    <dbReference type="NCBI Taxonomy" id="392033"/>
    <lineage>
        <taxon>Eukaryota</taxon>
        <taxon>Metazoa</taxon>
        <taxon>Spiralia</taxon>
        <taxon>Gnathifera</taxon>
        <taxon>Rotifera</taxon>
        <taxon>Eurotatoria</taxon>
        <taxon>Bdelloidea</taxon>
        <taxon>Philodinida</taxon>
        <taxon>Philodinidae</taxon>
        <taxon>Rotaria</taxon>
    </lineage>
</organism>
<accession>A0A814S7B0</accession>
<feature type="compositionally biased region" description="Polar residues" evidence="1">
    <location>
        <begin position="53"/>
        <end position="70"/>
    </location>
</feature>
<evidence type="ECO:0000313" key="2">
    <source>
        <dbReference type="EMBL" id="CAF1143150.1"/>
    </source>
</evidence>
<protein>
    <submittedName>
        <fullName evidence="2">Uncharacterized protein</fullName>
    </submittedName>
</protein>
<proteinExistence type="predicted"/>
<feature type="compositionally biased region" description="Pro residues" evidence="1">
    <location>
        <begin position="279"/>
        <end position="289"/>
    </location>
</feature>
<dbReference type="AlphaFoldDB" id="A0A814S7B0"/>
<comment type="caution">
    <text evidence="2">The sequence shown here is derived from an EMBL/GenBank/DDBJ whole genome shotgun (WGS) entry which is preliminary data.</text>
</comment>
<evidence type="ECO:0000313" key="4">
    <source>
        <dbReference type="Proteomes" id="UP000663854"/>
    </source>
</evidence>
<dbReference type="EMBL" id="CAJNOL010001523">
    <property type="protein sequence ID" value="CAF1375823.1"/>
    <property type="molecule type" value="Genomic_DNA"/>
</dbReference>
<gene>
    <name evidence="3" type="ORF">JXQ802_LOCUS33402</name>
    <name evidence="2" type="ORF">PYM288_LOCUS21818</name>
</gene>
<dbReference type="Proteomes" id="UP000663854">
    <property type="component" value="Unassembled WGS sequence"/>
</dbReference>
<evidence type="ECO:0000313" key="3">
    <source>
        <dbReference type="EMBL" id="CAF1375823.1"/>
    </source>
</evidence>
<feature type="region of interest" description="Disordered" evidence="1">
    <location>
        <begin position="251"/>
        <end position="289"/>
    </location>
</feature>